<dbReference type="EMBL" id="JBFPER010000001">
    <property type="protein sequence ID" value="MEX0379754.1"/>
    <property type="molecule type" value="Genomic_DNA"/>
</dbReference>
<comment type="caution">
    <text evidence="6">The sequence shown here is derived from an EMBL/GenBank/DDBJ whole genome shotgun (WGS) entry which is preliminary data.</text>
</comment>
<reference evidence="6 7" key="1">
    <citation type="submission" date="2024-07" db="EMBL/GenBank/DDBJ databases">
        <authorList>
            <person name="Yun M."/>
        </authorList>
    </citation>
    <scope>NUCLEOTIDE SEQUENCE [LARGE SCALE GENOMIC DNA]</scope>
    <source>
        <strain evidence="6 7">MS01</strain>
    </source>
</reference>
<evidence type="ECO:0000256" key="1">
    <source>
        <dbReference type="ARBA" id="ARBA00009437"/>
    </source>
</evidence>
<dbReference type="Gene3D" id="1.10.10.10">
    <property type="entry name" value="Winged helix-like DNA-binding domain superfamily/Winged helix DNA-binding domain"/>
    <property type="match status" value="1"/>
</dbReference>
<dbReference type="Pfam" id="PF03466">
    <property type="entry name" value="LysR_substrate"/>
    <property type="match status" value="1"/>
</dbReference>
<feature type="domain" description="HTH lysR-type" evidence="5">
    <location>
        <begin position="7"/>
        <end position="64"/>
    </location>
</feature>
<dbReference type="PROSITE" id="PS50931">
    <property type="entry name" value="HTH_LYSR"/>
    <property type="match status" value="1"/>
</dbReference>
<name>A0ABV3S1I9_9LACO</name>
<dbReference type="Gene3D" id="3.40.190.10">
    <property type="entry name" value="Periplasmic binding protein-like II"/>
    <property type="match status" value="2"/>
</dbReference>
<dbReference type="InterPro" id="IPR000847">
    <property type="entry name" value="LysR_HTH_N"/>
</dbReference>
<dbReference type="InterPro" id="IPR050950">
    <property type="entry name" value="HTH-type_LysR_regulators"/>
</dbReference>
<dbReference type="Pfam" id="PF00126">
    <property type="entry name" value="HTH_1"/>
    <property type="match status" value="1"/>
</dbReference>
<dbReference type="SUPFAM" id="SSF46785">
    <property type="entry name" value="Winged helix' DNA-binding domain"/>
    <property type="match status" value="1"/>
</dbReference>
<evidence type="ECO:0000256" key="3">
    <source>
        <dbReference type="ARBA" id="ARBA00023125"/>
    </source>
</evidence>
<dbReference type="SUPFAM" id="SSF53850">
    <property type="entry name" value="Periplasmic binding protein-like II"/>
    <property type="match status" value="1"/>
</dbReference>
<dbReference type="PANTHER" id="PTHR30419">
    <property type="entry name" value="HTH-TYPE TRANSCRIPTIONAL REGULATOR YBHD"/>
    <property type="match status" value="1"/>
</dbReference>
<keyword evidence="4" id="KW-0804">Transcription</keyword>
<keyword evidence="2" id="KW-0805">Transcription regulation</keyword>
<dbReference type="InterPro" id="IPR005119">
    <property type="entry name" value="LysR_subst-bd"/>
</dbReference>
<evidence type="ECO:0000256" key="2">
    <source>
        <dbReference type="ARBA" id="ARBA00023015"/>
    </source>
</evidence>
<sequence length="297" mass="34231">MVTDTSFNIELLYVLVAVTDAHSINKSSDTLMMTQPAISKKIKQLETYYGKRLFLRSAQGMTLTLAGQNLYLEAKKLIQQFENMHDMMTESQVFLADLKLGSLDSIASNMYPNFFSHYLSDLKEVILTNKIYELITPFNSGQLDAILIDHEFSKEFIGKFEERQLFEEPYYLVYSQKNKDLASLNRPTLDATDLNHLKLLMYPKYCPIHQRISQIYQINNKYLPDMIEIDYSESTIAMVANSDYVTILPKSVAVNKVTQDPTRLAMKQLAEPFTRTVSLFTRDKATCQLIHDRLIKS</sequence>
<dbReference type="InterPro" id="IPR036390">
    <property type="entry name" value="WH_DNA-bd_sf"/>
</dbReference>
<protein>
    <submittedName>
        <fullName evidence="6">LysR family transcriptional regulator</fullName>
    </submittedName>
</protein>
<dbReference type="CDD" id="cd05466">
    <property type="entry name" value="PBP2_LTTR_substrate"/>
    <property type="match status" value="1"/>
</dbReference>
<evidence type="ECO:0000259" key="5">
    <source>
        <dbReference type="PROSITE" id="PS50931"/>
    </source>
</evidence>
<dbReference type="RefSeq" id="WP_367972982.1">
    <property type="nucleotide sequence ID" value="NZ_JBFPEQ010000001.1"/>
</dbReference>
<evidence type="ECO:0000313" key="7">
    <source>
        <dbReference type="Proteomes" id="UP001556617"/>
    </source>
</evidence>
<dbReference type="InterPro" id="IPR036388">
    <property type="entry name" value="WH-like_DNA-bd_sf"/>
</dbReference>
<comment type="similarity">
    <text evidence="1">Belongs to the LysR transcriptional regulatory family.</text>
</comment>
<keyword evidence="7" id="KW-1185">Reference proteome</keyword>
<dbReference type="Proteomes" id="UP001556617">
    <property type="component" value="Unassembled WGS sequence"/>
</dbReference>
<evidence type="ECO:0000256" key="4">
    <source>
        <dbReference type="ARBA" id="ARBA00023163"/>
    </source>
</evidence>
<accession>A0ABV3S1I9</accession>
<organism evidence="6 7">
    <name type="scientific">Leuconostoc aquikimchii</name>
    <dbReference type="NCBI Taxonomy" id="3236804"/>
    <lineage>
        <taxon>Bacteria</taxon>
        <taxon>Bacillati</taxon>
        <taxon>Bacillota</taxon>
        <taxon>Bacilli</taxon>
        <taxon>Lactobacillales</taxon>
        <taxon>Lactobacillaceae</taxon>
        <taxon>Leuconostoc</taxon>
    </lineage>
</organism>
<evidence type="ECO:0000313" key="6">
    <source>
        <dbReference type="EMBL" id="MEX0379754.1"/>
    </source>
</evidence>
<proteinExistence type="inferred from homology"/>
<keyword evidence="3" id="KW-0238">DNA-binding</keyword>
<gene>
    <name evidence="6" type="ORF">AB3K24_00050</name>
</gene>
<dbReference type="PRINTS" id="PR00039">
    <property type="entry name" value="HTHLYSR"/>
</dbReference>